<dbReference type="EMBL" id="PDUD01000009">
    <property type="protein sequence ID" value="PHN07538.1"/>
    <property type="molecule type" value="Genomic_DNA"/>
</dbReference>
<sequence>MADLQLSQIYIYPVKSLRGLSLSETKLTNRGPEWDRRWMLVTPDGQFLSQRELGVMARLQPTINGHQIRVTDLRGGREDLQFPVQPPAKSHRQKVTVWQDECEALRVSPEADRWFSEALGTPCHLVYMPDDSYRPLDPRYAKGDETVSFADGYPYLILGEASMQDLNNRLSEPIDVLRFRPNLVFSGGTPFVEDNWKNFSIGSALFRGTKPCARCQIPTIDLHTGQASREPTRTLATFRRQDRKILFGLNACWELDQPEHESMIRIGDPIKLHETPTDPPLNGV</sequence>
<dbReference type="PANTHER" id="PTHR14237:SF19">
    <property type="entry name" value="MITOCHONDRIAL AMIDOXIME REDUCING COMPONENT 1"/>
    <property type="match status" value="1"/>
</dbReference>
<dbReference type="SUPFAM" id="SSF50800">
    <property type="entry name" value="PK beta-barrel domain-like"/>
    <property type="match status" value="1"/>
</dbReference>
<comment type="caution">
    <text evidence="2">The sequence shown here is derived from an EMBL/GenBank/DDBJ whole genome shotgun (WGS) entry which is preliminary data.</text>
</comment>
<dbReference type="RefSeq" id="WP_099148988.1">
    <property type="nucleotide sequence ID" value="NZ_PDUD01000009.1"/>
</dbReference>
<dbReference type="Pfam" id="PF03476">
    <property type="entry name" value="MOSC_N"/>
    <property type="match status" value="1"/>
</dbReference>
<organism evidence="2 3">
    <name type="scientific">Flavilitoribacter nigricans (strain ATCC 23147 / DSM 23189 / NBRC 102662 / NCIMB 1420 / SS-2)</name>
    <name type="common">Lewinella nigricans</name>
    <dbReference type="NCBI Taxonomy" id="1122177"/>
    <lineage>
        <taxon>Bacteria</taxon>
        <taxon>Pseudomonadati</taxon>
        <taxon>Bacteroidota</taxon>
        <taxon>Saprospiria</taxon>
        <taxon>Saprospirales</taxon>
        <taxon>Lewinellaceae</taxon>
        <taxon>Flavilitoribacter</taxon>
    </lineage>
</organism>
<evidence type="ECO:0000259" key="1">
    <source>
        <dbReference type="PROSITE" id="PS51340"/>
    </source>
</evidence>
<gene>
    <name evidence="2" type="ORF">CRP01_05400</name>
</gene>
<dbReference type="InterPro" id="IPR011037">
    <property type="entry name" value="Pyrv_Knase-like_insert_dom_sf"/>
</dbReference>
<proteinExistence type="predicted"/>
<dbReference type="GO" id="GO:0030151">
    <property type="term" value="F:molybdenum ion binding"/>
    <property type="evidence" value="ECO:0007669"/>
    <property type="project" value="InterPro"/>
</dbReference>
<feature type="domain" description="MOSC" evidence="1">
    <location>
        <begin position="128"/>
        <end position="273"/>
    </location>
</feature>
<evidence type="ECO:0000313" key="2">
    <source>
        <dbReference type="EMBL" id="PHN07538.1"/>
    </source>
</evidence>
<dbReference type="Pfam" id="PF03473">
    <property type="entry name" value="MOSC"/>
    <property type="match status" value="1"/>
</dbReference>
<dbReference type="PANTHER" id="PTHR14237">
    <property type="entry name" value="MOLYBDOPTERIN COFACTOR SULFURASE MOSC"/>
    <property type="match status" value="1"/>
</dbReference>
<dbReference type="PROSITE" id="PS51340">
    <property type="entry name" value="MOSC"/>
    <property type="match status" value="1"/>
</dbReference>
<protein>
    <submittedName>
        <fullName evidence="2">MOSC domain-containing protein</fullName>
    </submittedName>
</protein>
<accession>A0A2D0NGJ7</accession>
<dbReference type="InterPro" id="IPR005303">
    <property type="entry name" value="MOCOS_middle"/>
</dbReference>
<dbReference type="GO" id="GO:0003824">
    <property type="term" value="F:catalytic activity"/>
    <property type="evidence" value="ECO:0007669"/>
    <property type="project" value="InterPro"/>
</dbReference>
<dbReference type="Proteomes" id="UP000223913">
    <property type="component" value="Unassembled WGS sequence"/>
</dbReference>
<reference evidence="2 3" key="1">
    <citation type="submission" date="2017-10" db="EMBL/GenBank/DDBJ databases">
        <title>The draft genome sequence of Lewinella nigricans NBRC 102662.</title>
        <authorList>
            <person name="Wang K."/>
        </authorList>
    </citation>
    <scope>NUCLEOTIDE SEQUENCE [LARGE SCALE GENOMIC DNA]</scope>
    <source>
        <strain evidence="2 3">NBRC 102662</strain>
    </source>
</reference>
<dbReference type="GO" id="GO:0030170">
    <property type="term" value="F:pyridoxal phosphate binding"/>
    <property type="evidence" value="ECO:0007669"/>
    <property type="project" value="InterPro"/>
</dbReference>
<evidence type="ECO:0000313" key="3">
    <source>
        <dbReference type="Proteomes" id="UP000223913"/>
    </source>
</evidence>
<dbReference type="InterPro" id="IPR005302">
    <property type="entry name" value="MoCF_Sase_C"/>
</dbReference>
<name>A0A2D0NGJ7_FLAN2</name>
<dbReference type="AlphaFoldDB" id="A0A2D0NGJ7"/>
<dbReference type="OrthoDB" id="581532at2"/>
<dbReference type="SUPFAM" id="SSF141673">
    <property type="entry name" value="MOSC N-terminal domain-like"/>
    <property type="match status" value="1"/>
</dbReference>
<keyword evidence="3" id="KW-1185">Reference proteome</keyword>